<dbReference type="WBParaSite" id="ES5_v2.g27582.t1">
    <property type="protein sequence ID" value="ES5_v2.g27582.t1"/>
    <property type="gene ID" value="ES5_v2.g27582"/>
</dbReference>
<reference evidence="2" key="1">
    <citation type="submission" date="2022-11" db="UniProtKB">
        <authorList>
            <consortium name="WormBaseParasite"/>
        </authorList>
    </citation>
    <scope>IDENTIFICATION</scope>
</reference>
<evidence type="ECO:0000313" key="1">
    <source>
        <dbReference type="Proteomes" id="UP000887579"/>
    </source>
</evidence>
<proteinExistence type="predicted"/>
<sequence>MNQEKTGATATEDMGFEVGNDTYLTGVNPRKLRRFLNQRDPTLLTGYESPGGEKPATTPAVAAAPRSLKLDPTMQLSVVRDPLKTAKPKSAKPKTSKPKPAKSELQLHQTQELQGRAVAVTPASLKPESPLQLFAVDSLKPGKSKSTISERQESPRETSIELPSLKLDPTIESPGHCLNLEPAKPKSAVSQPPQPLLRNKQKEPSNAKHSLKLTLDPTLQLPGNDPSKSSKTKSATSEISTESQASTVQKEPSITTHPIKLKLDPTMQLSSHVDPSKTGKTKSAVSELESQRTQEAATVVQKEASAVQCLLKLDPTSKISVNETAEPKSSAVSQLSEKGEPLSKISKESTTKCSSPTSCASKTSCSSKTTCSSMSTTCEK</sequence>
<evidence type="ECO:0000313" key="2">
    <source>
        <dbReference type="WBParaSite" id="ES5_v2.g27582.t1"/>
    </source>
</evidence>
<dbReference type="Proteomes" id="UP000887579">
    <property type="component" value="Unplaced"/>
</dbReference>
<organism evidence="1 2">
    <name type="scientific">Panagrolaimus sp. ES5</name>
    <dbReference type="NCBI Taxonomy" id="591445"/>
    <lineage>
        <taxon>Eukaryota</taxon>
        <taxon>Metazoa</taxon>
        <taxon>Ecdysozoa</taxon>
        <taxon>Nematoda</taxon>
        <taxon>Chromadorea</taxon>
        <taxon>Rhabditida</taxon>
        <taxon>Tylenchina</taxon>
        <taxon>Panagrolaimomorpha</taxon>
        <taxon>Panagrolaimoidea</taxon>
        <taxon>Panagrolaimidae</taxon>
        <taxon>Panagrolaimus</taxon>
    </lineage>
</organism>
<accession>A0AC34GCV4</accession>
<name>A0AC34GCV4_9BILA</name>
<protein>
    <submittedName>
        <fullName evidence="2">Uncharacterized protein</fullName>
    </submittedName>
</protein>